<organism evidence="2">
    <name type="scientific">Salmonella sp</name>
    <dbReference type="NCBI Taxonomy" id="599"/>
    <lineage>
        <taxon>Bacteria</taxon>
        <taxon>Pseudomonadati</taxon>
        <taxon>Pseudomonadota</taxon>
        <taxon>Gammaproteobacteria</taxon>
        <taxon>Enterobacterales</taxon>
        <taxon>Enterobacteriaceae</taxon>
        <taxon>Salmonella</taxon>
    </lineage>
</organism>
<protein>
    <submittedName>
        <fullName evidence="2">Uncharacterized protein</fullName>
    </submittedName>
</protein>
<dbReference type="EMBL" id="MK356558">
    <property type="protein sequence ID" value="QBM91568.1"/>
    <property type="molecule type" value="Genomic_DNA"/>
</dbReference>
<feature type="compositionally biased region" description="Polar residues" evidence="1">
    <location>
        <begin position="1"/>
        <end position="16"/>
    </location>
</feature>
<dbReference type="AlphaFoldDB" id="A0A482ETL6"/>
<reference evidence="2" key="1">
    <citation type="submission" date="2019-01" db="EMBL/GenBank/DDBJ databases">
        <title>Salmonella strain 1423 plasmid sequences.</title>
        <authorList>
            <person name="Chen K."/>
            <person name="Chen S."/>
        </authorList>
    </citation>
    <scope>NUCLEOTIDE SEQUENCE</scope>
    <source>
        <strain evidence="2">Sa1423</strain>
        <plasmid evidence="2">pSa1423-160k</plasmid>
    </source>
</reference>
<name>A0A482ETL6_SALSP</name>
<proteinExistence type="predicted"/>
<feature type="region of interest" description="Disordered" evidence="1">
    <location>
        <begin position="1"/>
        <end position="61"/>
    </location>
</feature>
<gene>
    <name evidence="2" type="ORF">NNIBIDOC_00242</name>
</gene>
<evidence type="ECO:0000256" key="1">
    <source>
        <dbReference type="SAM" id="MobiDB-lite"/>
    </source>
</evidence>
<evidence type="ECO:0000313" key="2">
    <source>
        <dbReference type="EMBL" id="QBM91568.1"/>
    </source>
</evidence>
<feature type="compositionally biased region" description="Basic and acidic residues" evidence="1">
    <location>
        <begin position="27"/>
        <end position="39"/>
    </location>
</feature>
<keyword evidence="2" id="KW-0614">Plasmid</keyword>
<sequence length="101" mass="11605">MTGNKQKCSIEFNGNNEWEPEGSPGFEGKKWIMERKQSDSLKLTRGRDDRMDQQTESTDDMRTKPDLWMILGDRTTISTGRIAQRFDVDFVLFTGELSAPV</sequence>
<accession>A0A482ETL6</accession>
<feature type="compositionally biased region" description="Basic and acidic residues" evidence="1">
    <location>
        <begin position="45"/>
        <end position="61"/>
    </location>
</feature>
<geneLocation type="plasmid" evidence="2">
    <name>pSa1423-160k</name>
</geneLocation>